<dbReference type="EnsemblPlants" id="OPUNC11G18680.1">
    <property type="protein sequence ID" value="OPUNC11G18680.1"/>
    <property type="gene ID" value="OPUNC11G18680"/>
</dbReference>
<keyword evidence="2" id="KW-1185">Reference proteome</keyword>
<dbReference type="Gramene" id="OPUNC11G18680.1">
    <property type="protein sequence ID" value="OPUNC11G18680.1"/>
    <property type="gene ID" value="OPUNC11G18680"/>
</dbReference>
<dbReference type="PROSITE" id="PS51257">
    <property type="entry name" value="PROKAR_LIPOPROTEIN"/>
    <property type="match status" value="1"/>
</dbReference>
<name>A0A0E0MHZ7_ORYPU</name>
<reference evidence="1" key="1">
    <citation type="submission" date="2015-04" db="UniProtKB">
        <authorList>
            <consortium name="EnsemblPlants"/>
        </authorList>
    </citation>
    <scope>IDENTIFICATION</scope>
</reference>
<accession>A0A0E0MHZ7</accession>
<sequence length="112" mass="11942">MRWELKATAISFPGISPLAVVACRRKMATLDGPVSARWLHVEGDLLVVAAESDGHSLTWEGRKALGEGLAFELAKATPTGAAFSLRRRGTAALLDVASSLEASFRIDTYVAD</sequence>
<protein>
    <submittedName>
        <fullName evidence="1">Uncharacterized protein</fullName>
    </submittedName>
</protein>
<organism evidence="1">
    <name type="scientific">Oryza punctata</name>
    <name type="common">Red rice</name>
    <dbReference type="NCBI Taxonomy" id="4537"/>
    <lineage>
        <taxon>Eukaryota</taxon>
        <taxon>Viridiplantae</taxon>
        <taxon>Streptophyta</taxon>
        <taxon>Embryophyta</taxon>
        <taxon>Tracheophyta</taxon>
        <taxon>Spermatophyta</taxon>
        <taxon>Magnoliopsida</taxon>
        <taxon>Liliopsida</taxon>
        <taxon>Poales</taxon>
        <taxon>Poaceae</taxon>
        <taxon>BOP clade</taxon>
        <taxon>Oryzoideae</taxon>
        <taxon>Oryzeae</taxon>
        <taxon>Oryzinae</taxon>
        <taxon>Oryza</taxon>
    </lineage>
</organism>
<dbReference type="AlphaFoldDB" id="A0A0E0MHZ7"/>
<evidence type="ECO:0000313" key="1">
    <source>
        <dbReference type="EnsemblPlants" id="OPUNC11G18680.1"/>
    </source>
</evidence>
<evidence type="ECO:0000313" key="2">
    <source>
        <dbReference type="Proteomes" id="UP000026962"/>
    </source>
</evidence>
<proteinExistence type="predicted"/>
<reference evidence="1" key="2">
    <citation type="submission" date="2018-05" db="EMBL/GenBank/DDBJ databases">
        <title>OpunRS2 (Oryza punctata Reference Sequence Version 2).</title>
        <authorList>
            <person name="Zhang J."/>
            <person name="Kudrna D."/>
            <person name="Lee S."/>
            <person name="Talag J."/>
            <person name="Welchert J."/>
            <person name="Wing R.A."/>
        </authorList>
    </citation>
    <scope>NUCLEOTIDE SEQUENCE [LARGE SCALE GENOMIC DNA]</scope>
</reference>
<dbReference type="Proteomes" id="UP000026962">
    <property type="component" value="Chromosome 11"/>
</dbReference>
<dbReference type="HOGENOM" id="CLU_2149964_0_0_1"/>